<organism evidence="1 2">
    <name type="scientific">Catenuloplanes atrovinosus</name>
    <dbReference type="NCBI Taxonomy" id="137266"/>
    <lineage>
        <taxon>Bacteria</taxon>
        <taxon>Bacillati</taxon>
        <taxon>Actinomycetota</taxon>
        <taxon>Actinomycetes</taxon>
        <taxon>Micromonosporales</taxon>
        <taxon>Micromonosporaceae</taxon>
        <taxon>Catenuloplanes</taxon>
    </lineage>
</organism>
<reference evidence="1" key="1">
    <citation type="submission" date="2023-07" db="EMBL/GenBank/DDBJ databases">
        <title>Sequencing the genomes of 1000 actinobacteria strains.</title>
        <authorList>
            <person name="Klenk H.-P."/>
        </authorList>
    </citation>
    <scope>NUCLEOTIDE SEQUENCE</scope>
    <source>
        <strain evidence="1">DSM 44707</strain>
    </source>
</reference>
<keyword evidence="2" id="KW-1185">Reference proteome</keyword>
<proteinExistence type="predicted"/>
<gene>
    <name evidence="1" type="ORF">J2S41_002762</name>
</gene>
<accession>A0AAE4CAM8</accession>
<protein>
    <submittedName>
        <fullName evidence="1">Tetratricopeptide (TPR) repeat protein</fullName>
    </submittedName>
</protein>
<evidence type="ECO:0000313" key="1">
    <source>
        <dbReference type="EMBL" id="MDR7275984.1"/>
    </source>
</evidence>
<dbReference type="AlphaFoldDB" id="A0AAE4CAM8"/>
<dbReference type="Proteomes" id="UP001183643">
    <property type="component" value="Unassembled WGS sequence"/>
</dbReference>
<sequence>MVRVPWRREPSPDEADRLVAVADELAMLHGPGPGANQAAIRAVEAARKLAAHGDRADRGRLLHALGRLGVNVAMGRTPDDATPVVQEVIALARALIAEPGPGGDDPVRAEAVVRLVQSAQIVENAGGRARARDMVEEALAAAPDVEAGPHARRARAAVLAALVQNRVVDQEERIAQRREPVDGAETMRLAIELVDTARAVAIADEGPAIYDLAEALSFLGRAALVVDRPDLTGAAWAEQLSILMSFDGGGAKARFAQASQAIGALGKAFPRVEVVIPGPDAWRRTPSYADRWRQPGTTAPSYVRADGLEDFDRRLEEAIALSRGGARLTEAERSLDRLVAEVTVSEAGARGTPEHPEFQRVLARALWRLAQVRHAAGRATEALEPARLSTVYAAQRLDRLLNGTPARQRAVADAITYLCDAGEIAFAAGHPEERVEMLRDAIRLGERASDAPVRRAVGTALHNLATAHAATLSRGARDAQLRAETVALSDRARTIRRGLVDEAEPLTVWEYANTLVMCVGVAALGQRWADGVAHLTEAAPLLARLGPAASEMTARARMHAQMLGIVAPRLVAEARAAGRWPY</sequence>
<comment type="caution">
    <text evidence="1">The sequence shown here is derived from an EMBL/GenBank/DDBJ whole genome shotgun (WGS) entry which is preliminary data.</text>
</comment>
<evidence type="ECO:0000313" key="2">
    <source>
        <dbReference type="Proteomes" id="UP001183643"/>
    </source>
</evidence>
<dbReference type="RefSeq" id="WP_310367661.1">
    <property type="nucleotide sequence ID" value="NZ_JAVDYB010000001.1"/>
</dbReference>
<name>A0AAE4CAM8_9ACTN</name>
<dbReference type="EMBL" id="JAVDYB010000001">
    <property type="protein sequence ID" value="MDR7275984.1"/>
    <property type="molecule type" value="Genomic_DNA"/>
</dbReference>